<accession>A0A1J1LMG0</accession>
<evidence type="ECO:0000313" key="1">
    <source>
        <dbReference type="EMBL" id="CUR33675.1"/>
    </source>
</evidence>
<evidence type="ECO:0000313" key="2">
    <source>
        <dbReference type="Proteomes" id="UP000184315"/>
    </source>
</evidence>
<proteinExistence type="predicted"/>
<keyword evidence="2" id="KW-1185">Reference proteome</keyword>
<dbReference type="OrthoDB" id="9836630at2"/>
<gene>
    <name evidence="1" type="ORF">PL9214520214</name>
</gene>
<name>A0A1J1LMG0_9CYAN</name>
<protein>
    <submittedName>
        <fullName evidence="1">Uncharacterized protein</fullName>
    </submittedName>
</protein>
<sequence>MYSYSQDFEMTINIAIALLKDQNVNNLSILKNFLSFIPNPNHIKQVLIKAVQAVVNTCPQTTLWLLQHPHCLEPEVNVRDVIHQEISNKLLFLGLTLEDFTFDSEGYLVLVDSLKAELLKSSKFPLPNEDITLILTVLRHSDLDQKEHQE</sequence>
<reference evidence="2" key="1">
    <citation type="submission" date="2015-10" db="EMBL/GenBank/DDBJ databases">
        <authorList>
            <person name="Regsiter A."/>
            <person name="william w."/>
        </authorList>
    </citation>
    <scope>NUCLEOTIDE SEQUENCE [LARGE SCALE GENOMIC DNA]</scope>
</reference>
<dbReference type="EMBL" id="CZDF01000158">
    <property type="protein sequence ID" value="CUR33675.1"/>
    <property type="molecule type" value="Genomic_DNA"/>
</dbReference>
<dbReference type="RefSeq" id="WP_072720288.1">
    <property type="nucleotide sequence ID" value="NZ_LN889803.1"/>
</dbReference>
<organism evidence="1 2">
    <name type="scientific">Planktothrix tepida PCC 9214</name>
    <dbReference type="NCBI Taxonomy" id="671072"/>
    <lineage>
        <taxon>Bacteria</taxon>
        <taxon>Bacillati</taxon>
        <taxon>Cyanobacteriota</taxon>
        <taxon>Cyanophyceae</taxon>
        <taxon>Oscillatoriophycideae</taxon>
        <taxon>Oscillatoriales</taxon>
        <taxon>Microcoleaceae</taxon>
        <taxon>Planktothrix</taxon>
    </lineage>
</organism>
<dbReference type="Proteomes" id="UP000184315">
    <property type="component" value="Unassembled WGS sequence"/>
</dbReference>
<dbReference type="AlphaFoldDB" id="A0A1J1LMG0"/>
<dbReference type="STRING" id="671072.PL9214520214"/>